<evidence type="ECO:0000313" key="2">
    <source>
        <dbReference type="Proteomes" id="UP000784294"/>
    </source>
</evidence>
<proteinExistence type="predicted"/>
<sequence>MCDAVVSIYDNFGISFLSASPAATSVAESIAAVTASTPSAIASSLSSVACALVANWNASVPQQDWRNDFSCGSQDKQGETAADFGNNARANSSKWLSPVGENIYQGTLPFEPQASVKMNRESEQLDSKLSIGYR</sequence>
<dbReference type="Proteomes" id="UP000784294">
    <property type="component" value="Unassembled WGS sequence"/>
</dbReference>
<gene>
    <name evidence="1" type="ORF">PXEA_LOCUS14717</name>
</gene>
<evidence type="ECO:0000313" key="1">
    <source>
        <dbReference type="EMBL" id="VEL21277.1"/>
    </source>
</evidence>
<organism evidence="1 2">
    <name type="scientific">Protopolystoma xenopodis</name>
    <dbReference type="NCBI Taxonomy" id="117903"/>
    <lineage>
        <taxon>Eukaryota</taxon>
        <taxon>Metazoa</taxon>
        <taxon>Spiralia</taxon>
        <taxon>Lophotrochozoa</taxon>
        <taxon>Platyhelminthes</taxon>
        <taxon>Monogenea</taxon>
        <taxon>Polyopisthocotylea</taxon>
        <taxon>Polystomatidea</taxon>
        <taxon>Polystomatidae</taxon>
        <taxon>Protopolystoma</taxon>
    </lineage>
</organism>
<reference evidence="1" key="1">
    <citation type="submission" date="2018-11" db="EMBL/GenBank/DDBJ databases">
        <authorList>
            <consortium name="Pathogen Informatics"/>
        </authorList>
    </citation>
    <scope>NUCLEOTIDE SEQUENCE</scope>
</reference>
<dbReference type="AlphaFoldDB" id="A0A3S5ANU6"/>
<name>A0A3S5ANU6_9PLAT</name>
<keyword evidence="2" id="KW-1185">Reference proteome</keyword>
<accession>A0A3S5ANU6</accession>
<protein>
    <submittedName>
        <fullName evidence="1">Uncharacterized protein</fullName>
    </submittedName>
</protein>
<dbReference type="EMBL" id="CAAALY010050494">
    <property type="protein sequence ID" value="VEL21277.1"/>
    <property type="molecule type" value="Genomic_DNA"/>
</dbReference>
<comment type="caution">
    <text evidence="1">The sequence shown here is derived from an EMBL/GenBank/DDBJ whole genome shotgun (WGS) entry which is preliminary data.</text>
</comment>